<accession>A0AAE4QLS1</accession>
<name>A0AAE4QLS1_9LEPT</name>
<organism evidence="2 3">
    <name type="scientific">Leptospira ellisii</name>
    <dbReference type="NCBI Taxonomy" id="2023197"/>
    <lineage>
        <taxon>Bacteria</taxon>
        <taxon>Pseudomonadati</taxon>
        <taxon>Spirochaetota</taxon>
        <taxon>Spirochaetia</taxon>
        <taxon>Leptospirales</taxon>
        <taxon>Leptospiraceae</taxon>
        <taxon>Leptospira</taxon>
    </lineage>
</organism>
<keyword evidence="3" id="KW-1185">Reference proteome</keyword>
<gene>
    <name evidence="2" type="ORF">CH379_007025</name>
</gene>
<dbReference type="Pfam" id="PF04536">
    <property type="entry name" value="TPM_phosphatase"/>
    <property type="match status" value="1"/>
</dbReference>
<dbReference type="Proteomes" id="UP000232122">
    <property type="component" value="Unassembled WGS sequence"/>
</dbReference>
<dbReference type="PANTHER" id="PTHR30373:SF2">
    <property type="entry name" value="UPF0603 PROTEIN YGCG"/>
    <property type="match status" value="1"/>
</dbReference>
<evidence type="ECO:0000313" key="3">
    <source>
        <dbReference type="Proteomes" id="UP000232122"/>
    </source>
</evidence>
<dbReference type="AlphaFoldDB" id="A0AAE4QLS1"/>
<dbReference type="RefSeq" id="WP_243399464.1">
    <property type="nucleotide sequence ID" value="NZ_NPEF02000007.1"/>
</dbReference>
<dbReference type="EMBL" id="NPEF02000007">
    <property type="protein sequence ID" value="MDV6235377.1"/>
    <property type="molecule type" value="Genomic_DNA"/>
</dbReference>
<evidence type="ECO:0000313" key="2">
    <source>
        <dbReference type="EMBL" id="MDV6235377.1"/>
    </source>
</evidence>
<feature type="domain" description="TPM" evidence="1">
    <location>
        <begin position="35"/>
        <end position="158"/>
    </location>
</feature>
<evidence type="ECO:0000259" key="1">
    <source>
        <dbReference type="Pfam" id="PF04536"/>
    </source>
</evidence>
<dbReference type="PANTHER" id="PTHR30373">
    <property type="entry name" value="UPF0603 PROTEIN YGCG"/>
    <property type="match status" value="1"/>
</dbReference>
<sequence>MKIKYSISLILFFSLSVTPLLYAGIQKSLQEECFRDETGTLAVKTKSEINRLCQTLLLRTGLRMLVTVVAHLGDLTEKERANQLFEEYAQKDPSFFTNGIVVLVSFGDRKMRIELGKAPAEKMSNSEAKNIIDQDFIPHFRQGKPDLGLTSGIASIADWFHTH</sequence>
<comment type="caution">
    <text evidence="2">The sequence shown here is derived from an EMBL/GenBank/DDBJ whole genome shotgun (WGS) entry which is preliminary data.</text>
</comment>
<dbReference type="Gene3D" id="3.10.310.50">
    <property type="match status" value="1"/>
</dbReference>
<protein>
    <submittedName>
        <fullName evidence="2">TPM domain-containing protein</fullName>
    </submittedName>
</protein>
<reference evidence="2 3" key="1">
    <citation type="journal article" date="2018" name="Microb. Genom.">
        <title>Deciphering the unexplored Leptospira diversity from soils uncovers genomic evolution to virulence.</title>
        <authorList>
            <person name="Thibeaux R."/>
            <person name="Iraola G."/>
            <person name="Ferres I."/>
            <person name="Bierque E."/>
            <person name="Girault D."/>
            <person name="Soupe-Gilbert M.E."/>
            <person name="Picardeau M."/>
            <person name="Goarant C."/>
        </authorList>
    </citation>
    <scope>NUCLEOTIDE SEQUENCE [LARGE SCALE GENOMIC DNA]</scope>
    <source>
        <strain evidence="2 3">ATI7-C-A5</strain>
    </source>
</reference>
<dbReference type="InterPro" id="IPR007621">
    <property type="entry name" value="TPM_dom"/>
</dbReference>
<proteinExistence type="predicted"/>